<dbReference type="InterPro" id="IPR051604">
    <property type="entry name" value="Ergot_Alk_Oxidoreductase"/>
</dbReference>
<reference evidence="1 2" key="1">
    <citation type="submission" date="2015-02" db="EMBL/GenBank/DDBJ databases">
        <title>Draft genome sequences of ten Microbacterium spp. with emphasis on heavy metal contaminated environments.</title>
        <authorList>
            <person name="Corretto E."/>
        </authorList>
    </citation>
    <scope>NUCLEOTIDE SEQUENCE [LARGE SCALE GENOMIC DNA]</scope>
    <source>
        <strain evidence="1 2">BEL163</strain>
    </source>
</reference>
<proteinExistence type="predicted"/>
<dbReference type="InterPro" id="IPR036291">
    <property type="entry name" value="NAD(P)-bd_dom_sf"/>
</dbReference>
<dbReference type="Gene3D" id="3.90.25.10">
    <property type="entry name" value="UDP-galactose 4-epimerase, domain 1"/>
    <property type="match status" value="1"/>
</dbReference>
<dbReference type="Gene3D" id="3.40.50.720">
    <property type="entry name" value="NAD(P)-binding Rossmann-like Domain"/>
    <property type="match status" value="1"/>
</dbReference>
<dbReference type="PANTHER" id="PTHR43162">
    <property type="match status" value="1"/>
</dbReference>
<dbReference type="EC" id="1.7.-.-" evidence="1"/>
<dbReference type="PANTHER" id="PTHR43162:SF1">
    <property type="entry name" value="PRESTALK A DIFFERENTIATION PROTEIN A"/>
    <property type="match status" value="1"/>
</dbReference>
<organism evidence="1 2">
    <name type="scientific">Microbacterium oxydans</name>
    <dbReference type="NCBI Taxonomy" id="82380"/>
    <lineage>
        <taxon>Bacteria</taxon>
        <taxon>Bacillati</taxon>
        <taxon>Actinomycetota</taxon>
        <taxon>Actinomycetes</taxon>
        <taxon>Micrococcales</taxon>
        <taxon>Microbacteriaceae</taxon>
        <taxon>Microbacterium</taxon>
    </lineage>
</organism>
<dbReference type="AlphaFoldDB" id="A0A0F0KQ07"/>
<dbReference type="Proteomes" id="UP000033725">
    <property type="component" value="Unassembled WGS sequence"/>
</dbReference>
<dbReference type="GO" id="GO:0016491">
    <property type="term" value="F:oxidoreductase activity"/>
    <property type="evidence" value="ECO:0007669"/>
    <property type="project" value="UniProtKB-KW"/>
</dbReference>
<dbReference type="SUPFAM" id="SSF51735">
    <property type="entry name" value="NAD(P)-binding Rossmann-fold domains"/>
    <property type="match status" value="1"/>
</dbReference>
<evidence type="ECO:0000313" key="1">
    <source>
        <dbReference type="EMBL" id="KJL22190.1"/>
    </source>
</evidence>
<protein>
    <submittedName>
        <fullName evidence="1">NAD(P)H azoreductase</fullName>
        <ecNumber evidence="1">1.7.-.-</ecNumber>
    </submittedName>
</protein>
<evidence type="ECO:0000313" key="2">
    <source>
        <dbReference type="Proteomes" id="UP000033725"/>
    </source>
</evidence>
<dbReference type="PATRIC" id="fig|82380.10.peg.2081"/>
<comment type="caution">
    <text evidence="1">The sequence shown here is derived from an EMBL/GenBank/DDBJ whole genome shotgun (WGS) entry which is preliminary data.</text>
</comment>
<accession>A0A0F0KQ07</accession>
<keyword evidence="1" id="KW-0560">Oxidoreductase</keyword>
<gene>
    <name evidence="1" type="primary">azoB</name>
    <name evidence="1" type="ORF">RN51_02070</name>
</gene>
<name>A0A0F0KQ07_9MICO</name>
<sequence length="278" mass="29470">MEGMTLHEEEGAPVVVLGATGTTGSQVADLLEAADVGVRRASRRSLWRFDWGDPSTWPSLFDGVGAVYVVLPEDPMDLTPFTRVLTDSGVERAVVLTARNPGVSGDGIASGAEEVFGAAALASTFLRPSWFAQGFTTGLFAAQLDATGELRLPVGEGREPFIDARDISRVAATLLRSQTPGPSHVELSGPQSLSFAEAVETVGRCTGRALTFTDIGVDEWRGSVAPYLKPRIVDALANLFDAIRAGRDDYLSDGVRGVLGEQPRSLEAVVAKDRAVAR</sequence>
<dbReference type="EMBL" id="JYIV01000026">
    <property type="protein sequence ID" value="KJL22190.1"/>
    <property type="molecule type" value="Genomic_DNA"/>
</dbReference>